<proteinExistence type="predicted"/>
<protein>
    <submittedName>
        <fullName evidence="2">Metallo-dependent phosphatase-like protein</fullName>
    </submittedName>
</protein>
<dbReference type="InterPro" id="IPR004843">
    <property type="entry name" value="Calcineurin-like_PHP"/>
</dbReference>
<reference evidence="2" key="2">
    <citation type="journal article" date="2023" name="Proc. Natl. Acad. Sci. U.S.A.">
        <title>A global phylogenomic analysis of the shiitake genus Lentinula.</title>
        <authorList>
            <person name="Sierra-Patev S."/>
            <person name="Min B."/>
            <person name="Naranjo-Ortiz M."/>
            <person name="Looney B."/>
            <person name="Konkel Z."/>
            <person name="Slot J.C."/>
            <person name="Sakamoto Y."/>
            <person name="Steenwyk J.L."/>
            <person name="Rokas A."/>
            <person name="Carro J."/>
            <person name="Camarero S."/>
            <person name="Ferreira P."/>
            <person name="Molpeceres G."/>
            <person name="Ruiz-Duenas F.J."/>
            <person name="Serrano A."/>
            <person name="Henrissat B."/>
            <person name="Drula E."/>
            <person name="Hughes K.W."/>
            <person name="Mata J.L."/>
            <person name="Ishikawa N.K."/>
            <person name="Vargas-Isla R."/>
            <person name="Ushijima S."/>
            <person name="Smith C.A."/>
            <person name="Donoghue J."/>
            <person name="Ahrendt S."/>
            <person name="Andreopoulos W."/>
            <person name="He G."/>
            <person name="LaButti K."/>
            <person name="Lipzen A."/>
            <person name="Ng V."/>
            <person name="Riley R."/>
            <person name="Sandor L."/>
            <person name="Barry K."/>
            <person name="Martinez A.T."/>
            <person name="Xiao Y."/>
            <person name="Gibbons J.G."/>
            <person name="Terashima K."/>
            <person name="Grigoriev I.V."/>
            <person name="Hibbett D."/>
        </authorList>
    </citation>
    <scope>NUCLEOTIDE SEQUENCE</scope>
    <source>
        <strain evidence="2">Sp2 HRB7682 ss15</strain>
    </source>
</reference>
<sequence length="311" mass="35354">MSLQENVTLRSPQSKNIVYLEYDLSNLPPSSPGHTRFVCISDTHTRRFPVPDGDVLLHSGDLTNTGTLQEFERTMNWIYELPHKVKIIIAGNHDLPLHDDWYELNHQRWSYSGHAKPQNRERILELLKGKKAQEANVVYLQDESHFFQAKEGGRLWSVYGSPWSPEFYNWAFGYTAAEGPSLISKFHKTDILLTHGPPRDIFDRTNSGDLPGCPTLAAALPHLRPRLHLFGHIHEAHGAHVHSWSKGNVGSVQNSAQMQADEPMVEDDEDDDDVTVFVNAANWPMGQRKLEYQTKAFGRPGFRPVVVDMLE</sequence>
<feature type="domain" description="Calcineurin-like phosphoesterase" evidence="1">
    <location>
        <begin position="37"/>
        <end position="235"/>
    </location>
</feature>
<dbReference type="GO" id="GO:0016787">
    <property type="term" value="F:hydrolase activity"/>
    <property type="evidence" value="ECO:0007669"/>
    <property type="project" value="InterPro"/>
</dbReference>
<dbReference type="Proteomes" id="UP001150238">
    <property type="component" value="Unassembled WGS sequence"/>
</dbReference>
<dbReference type="Pfam" id="PF00149">
    <property type="entry name" value="Metallophos"/>
    <property type="match status" value="1"/>
</dbReference>
<evidence type="ECO:0000259" key="1">
    <source>
        <dbReference type="Pfam" id="PF00149"/>
    </source>
</evidence>
<organism evidence="2 3">
    <name type="scientific">Lentinula lateritia</name>
    <dbReference type="NCBI Taxonomy" id="40482"/>
    <lineage>
        <taxon>Eukaryota</taxon>
        <taxon>Fungi</taxon>
        <taxon>Dikarya</taxon>
        <taxon>Basidiomycota</taxon>
        <taxon>Agaricomycotina</taxon>
        <taxon>Agaricomycetes</taxon>
        <taxon>Agaricomycetidae</taxon>
        <taxon>Agaricales</taxon>
        <taxon>Marasmiineae</taxon>
        <taxon>Omphalotaceae</taxon>
        <taxon>Lentinula</taxon>
    </lineage>
</organism>
<accession>A0A9W8ZY24</accession>
<dbReference type="EMBL" id="JANVFS010000038">
    <property type="protein sequence ID" value="KAJ4468399.1"/>
    <property type="molecule type" value="Genomic_DNA"/>
</dbReference>
<evidence type="ECO:0000313" key="3">
    <source>
        <dbReference type="Proteomes" id="UP001150238"/>
    </source>
</evidence>
<name>A0A9W8ZY24_9AGAR</name>
<dbReference type="AlphaFoldDB" id="A0A9W8ZY24"/>
<dbReference type="PANTHER" id="PTHR12905">
    <property type="entry name" value="METALLOPHOSPHOESTERASE"/>
    <property type="match status" value="1"/>
</dbReference>
<dbReference type="PANTHER" id="PTHR12905:SF0">
    <property type="entry name" value="CALCINEURIN-LIKE PHOSPHOESTERASE DOMAIN-CONTAINING PROTEIN"/>
    <property type="match status" value="1"/>
</dbReference>
<dbReference type="InterPro" id="IPR051693">
    <property type="entry name" value="UPF0046_metallophosphoest"/>
</dbReference>
<reference evidence="2" key="1">
    <citation type="submission" date="2022-08" db="EMBL/GenBank/DDBJ databases">
        <authorList>
            <consortium name="DOE Joint Genome Institute"/>
            <person name="Min B."/>
            <person name="Riley R."/>
            <person name="Sierra-Patev S."/>
            <person name="Naranjo-Ortiz M."/>
            <person name="Looney B."/>
            <person name="Konkel Z."/>
            <person name="Slot J.C."/>
            <person name="Sakamoto Y."/>
            <person name="Steenwyk J.L."/>
            <person name="Rokas A."/>
            <person name="Carro J."/>
            <person name="Camarero S."/>
            <person name="Ferreira P."/>
            <person name="Molpeceres G."/>
            <person name="Ruiz-Duenas F.J."/>
            <person name="Serrano A."/>
            <person name="Henrissat B."/>
            <person name="Drula E."/>
            <person name="Hughes K.W."/>
            <person name="Mata J.L."/>
            <person name="Ishikawa N.K."/>
            <person name="Vargas-Isla R."/>
            <person name="Ushijima S."/>
            <person name="Smith C.A."/>
            <person name="Ahrendt S."/>
            <person name="Andreopoulos W."/>
            <person name="He G."/>
            <person name="Labutti K."/>
            <person name="Lipzen A."/>
            <person name="Ng V."/>
            <person name="Sandor L."/>
            <person name="Barry K."/>
            <person name="Martinez A.T."/>
            <person name="Xiao Y."/>
            <person name="Gibbons J.G."/>
            <person name="Terashima K."/>
            <person name="Hibbett D.S."/>
            <person name="Grigoriev I.V."/>
        </authorList>
    </citation>
    <scope>NUCLEOTIDE SEQUENCE</scope>
    <source>
        <strain evidence="2">Sp2 HRB7682 ss15</strain>
    </source>
</reference>
<dbReference type="Gene3D" id="3.60.21.10">
    <property type="match status" value="1"/>
</dbReference>
<dbReference type="CDD" id="cd07379">
    <property type="entry name" value="MPP_239FB"/>
    <property type="match status" value="1"/>
</dbReference>
<dbReference type="InterPro" id="IPR029052">
    <property type="entry name" value="Metallo-depent_PP-like"/>
</dbReference>
<evidence type="ECO:0000313" key="2">
    <source>
        <dbReference type="EMBL" id="KAJ4468399.1"/>
    </source>
</evidence>
<comment type="caution">
    <text evidence="2">The sequence shown here is derived from an EMBL/GenBank/DDBJ whole genome shotgun (WGS) entry which is preliminary data.</text>
</comment>
<dbReference type="SUPFAM" id="SSF56300">
    <property type="entry name" value="Metallo-dependent phosphatases"/>
    <property type="match status" value="1"/>
</dbReference>
<gene>
    <name evidence="2" type="ORF">C8J55DRAFT_564899</name>
</gene>